<keyword evidence="6 8" id="KW-0472">Membrane</keyword>
<protein>
    <recommendedName>
        <fullName evidence="11">Lycopene cyclase domain-containing protein</fullName>
    </recommendedName>
</protein>
<dbReference type="RefSeq" id="WP_344682108.1">
    <property type="nucleotide sequence ID" value="NZ_BAAAVT010000006.1"/>
</dbReference>
<evidence type="ECO:0000313" key="9">
    <source>
        <dbReference type="EMBL" id="GAA3059402.1"/>
    </source>
</evidence>
<evidence type="ECO:0000256" key="6">
    <source>
        <dbReference type="ARBA" id="ARBA00023136"/>
    </source>
</evidence>
<proteinExistence type="predicted"/>
<organism evidence="9 10">
    <name type="scientific">Nesterenkonia aethiopica</name>
    <dbReference type="NCBI Taxonomy" id="269144"/>
    <lineage>
        <taxon>Bacteria</taxon>
        <taxon>Bacillati</taxon>
        <taxon>Actinomycetota</taxon>
        <taxon>Actinomycetes</taxon>
        <taxon>Micrococcales</taxon>
        <taxon>Micrococcaceae</taxon>
        <taxon>Nesterenkonia</taxon>
    </lineage>
</organism>
<evidence type="ECO:0000256" key="5">
    <source>
        <dbReference type="ARBA" id="ARBA00022989"/>
    </source>
</evidence>
<evidence type="ECO:0000313" key="10">
    <source>
        <dbReference type="Proteomes" id="UP001500236"/>
    </source>
</evidence>
<dbReference type="EMBL" id="BAAAVT010000006">
    <property type="protein sequence ID" value="GAA3059402.1"/>
    <property type="molecule type" value="Genomic_DNA"/>
</dbReference>
<sequence length="112" mass="12285">MPEVLMSMAYLIALLVSWGCIILVDARFRLFLVRSPLRAGAVLALGTVFFLAWDLAGIALGVFLHGPAPFMTGVMLAPELPLEELVFLLFLCHLAMVATLGFQKLLTRREPA</sequence>
<accession>A0ABP6LXI3</accession>
<name>A0ABP6LXI3_9MICC</name>
<comment type="subcellular location">
    <subcellularLocation>
        <location evidence="1">Membrane</location>
        <topology evidence="1">Multi-pass membrane protein</topology>
    </subcellularLocation>
</comment>
<feature type="transmembrane region" description="Helical" evidence="8">
    <location>
        <begin position="40"/>
        <end position="65"/>
    </location>
</feature>
<evidence type="ECO:0000256" key="2">
    <source>
        <dbReference type="ARBA" id="ARBA00004829"/>
    </source>
</evidence>
<evidence type="ECO:0000256" key="1">
    <source>
        <dbReference type="ARBA" id="ARBA00004141"/>
    </source>
</evidence>
<keyword evidence="5 8" id="KW-1133">Transmembrane helix</keyword>
<dbReference type="Proteomes" id="UP001500236">
    <property type="component" value="Unassembled WGS sequence"/>
</dbReference>
<comment type="pathway">
    <text evidence="2">Carotenoid biosynthesis.</text>
</comment>
<dbReference type="InterPro" id="IPR017825">
    <property type="entry name" value="Lycopene_cyclase_dom"/>
</dbReference>
<feature type="transmembrane region" description="Helical" evidence="8">
    <location>
        <begin position="85"/>
        <end position="106"/>
    </location>
</feature>
<keyword evidence="4" id="KW-0125">Carotenoid biosynthesis</keyword>
<comment type="caution">
    <text evidence="9">The sequence shown here is derived from an EMBL/GenBank/DDBJ whole genome shotgun (WGS) entry which is preliminary data.</text>
</comment>
<evidence type="ECO:0000256" key="7">
    <source>
        <dbReference type="ARBA" id="ARBA00023235"/>
    </source>
</evidence>
<dbReference type="NCBIfam" id="TIGR03462">
    <property type="entry name" value="CarR_dom_SF"/>
    <property type="match status" value="1"/>
</dbReference>
<gene>
    <name evidence="9" type="ORF">GCM10010529_11360</name>
</gene>
<evidence type="ECO:0000256" key="3">
    <source>
        <dbReference type="ARBA" id="ARBA00022692"/>
    </source>
</evidence>
<keyword evidence="3 8" id="KW-0812">Transmembrane</keyword>
<evidence type="ECO:0000256" key="4">
    <source>
        <dbReference type="ARBA" id="ARBA00022746"/>
    </source>
</evidence>
<reference evidence="10" key="1">
    <citation type="journal article" date="2019" name="Int. J. Syst. Evol. Microbiol.">
        <title>The Global Catalogue of Microorganisms (GCM) 10K type strain sequencing project: providing services to taxonomists for standard genome sequencing and annotation.</title>
        <authorList>
            <consortium name="The Broad Institute Genomics Platform"/>
            <consortium name="The Broad Institute Genome Sequencing Center for Infectious Disease"/>
            <person name="Wu L."/>
            <person name="Ma J."/>
        </authorList>
    </citation>
    <scope>NUCLEOTIDE SEQUENCE [LARGE SCALE GENOMIC DNA]</scope>
    <source>
        <strain evidence="10">JCM 14309</strain>
    </source>
</reference>
<keyword evidence="10" id="KW-1185">Reference proteome</keyword>
<evidence type="ECO:0008006" key="11">
    <source>
        <dbReference type="Google" id="ProtNLM"/>
    </source>
</evidence>
<evidence type="ECO:0000256" key="8">
    <source>
        <dbReference type="SAM" id="Phobius"/>
    </source>
</evidence>
<keyword evidence="7" id="KW-0413">Isomerase</keyword>
<feature type="transmembrane region" description="Helical" evidence="8">
    <location>
        <begin position="6"/>
        <end position="28"/>
    </location>
</feature>